<feature type="compositionally biased region" description="Pro residues" evidence="1">
    <location>
        <begin position="262"/>
        <end position="273"/>
    </location>
</feature>
<feature type="compositionally biased region" description="Acidic residues" evidence="1">
    <location>
        <begin position="81"/>
        <end position="104"/>
    </location>
</feature>
<dbReference type="AlphaFoldDB" id="A0A8H5CH53"/>
<feature type="compositionally biased region" description="Polar residues" evidence="1">
    <location>
        <begin position="178"/>
        <end position="203"/>
    </location>
</feature>
<proteinExistence type="predicted"/>
<protein>
    <submittedName>
        <fullName evidence="2">Uncharacterized protein</fullName>
    </submittedName>
</protein>
<feature type="compositionally biased region" description="Gly residues" evidence="1">
    <location>
        <begin position="330"/>
        <end position="340"/>
    </location>
</feature>
<name>A0A8H5CH53_9AGAR</name>
<feature type="compositionally biased region" description="Basic and acidic residues" evidence="1">
    <location>
        <begin position="123"/>
        <end position="135"/>
    </location>
</feature>
<sequence>MSPRPWYHMPESQAQSPSNSRPPSPGVMGSTGPGTNEDDTAKGPSPSRPSSPAQENEQQEDGGSNEPQEEGDNSGPHSPSEEEAGEEVQHEQEDEQQPEDELNEAETKEAKRQRRKARKQAKKQKEAEEAPKAEQEAQSAEGGGKPTPEADEHGGSPQQDSPDDTDDPKPAEEEVEDSTSPSHEQLTPDDSNVNPDTRDSSGGQAEPSEDTNAQEQTQEDDELPQDPRSRPTSSRTPSSNPAPNADSDDVKPDETEEKLPEPPKPQPRQPQPPKQGGRRERGKQGQKPEEKPQPPPPRQEISFSQSPQQGQVAQRGPPAQNKGQQPQQGGLLGGIGGGQGAQNPMGAAGALLGNTLGQVMGGGGGGKQDGFSLRLDLNLDVDVSIKAKVHGDVTLSLLSFQMAKRKAITQNEHSVLPTQKADSPEPETVEQLWDIYSSLTPRNCTVGTVKTVLKHLRLELVPNIATGEHKQPPYDAYSDRALACVTLLSTIAAICREKPVLNRDFIEVLTGDAVDGICMWINFCLHFGLSFPMDKTPGADFRQAYLIQSQLLCDLLESSPEATDRFLSSSAFFDLLIRIWMTEGKAGEVFMDLAGRRACPILLLMMKVLQSEEGPPMLVHRIMARPPSFATHFAERFTLRAHQSLDKAVTKALLGKAMGYVDGLMSATGLLLKESQSLIGGFRRVDYLGEFSVVLNGLSKQAEEKDPGLLFPTMLRVTVTAFKLILDQKSRSVHNNRELFAGGFLEHFLRILPAIPSTDKISNGVAINHLQILGFYTIYPCVIKTIIQIPHPVELISRLERTANPAVKNTWRDFAMALGEAGKVLKKMKDRRGICDYASLSTVLQSARSPTGSSIIKLNANKHISHASRSFHVAFLECLYNEQAPTLPQDYHEECPGLEFHQVLPILNCQSVALSITFEPLVASKLSDGTNSEEDTRLSWDRKQVQFTQSYLEPRFVGMVDDCRYRKKDINGTRLVEGVFPLGDRLAVFLTLELERVDQKWEAVYSIARYG</sequence>
<evidence type="ECO:0000313" key="2">
    <source>
        <dbReference type="EMBL" id="KAF5341762.1"/>
    </source>
</evidence>
<comment type="caution">
    <text evidence="2">The sequence shown here is derived from an EMBL/GenBank/DDBJ whole genome shotgun (WGS) entry which is preliminary data.</text>
</comment>
<evidence type="ECO:0000313" key="3">
    <source>
        <dbReference type="Proteomes" id="UP000541558"/>
    </source>
</evidence>
<feature type="compositionally biased region" description="Low complexity" evidence="1">
    <location>
        <begin position="230"/>
        <end position="245"/>
    </location>
</feature>
<feature type="compositionally biased region" description="Basic and acidic residues" evidence="1">
    <location>
        <begin position="248"/>
        <end position="261"/>
    </location>
</feature>
<feature type="compositionally biased region" description="Polar residues" evidence="1">
    <location>
        <begin position="301"/>
        <end position="312"/>
    </location>
</feature>
<dbReference type="EMBL" id="JAACJK010000001">
    <property type="protein sequence ID" value="KAF5341762.1"/>
    <property type="molecule type" value="Genomic_DNA"/>
</dbReference>
<feature type="compositionally biased region" description="Basic and acidic residues" evidence="1">
    <location>
        <begin position="277"/>
        <end position="292"/>
    </location>
</feature>
<feature type="compositionally biased region" description="Polar residues" evidence="1">
    <location>
        <begin position="48"/>
        <end position="66"/>
    </location>
</feature>
<feature type="compositionally biased region" description="Basic residues" evidence="1">
    <location>
        <begin position="111"/>
        <end position="122"/>
    </location>
</feature>
<evidence type="ECO:0000256" key="1">
    <source>
        <dbReference type="SAM" id="MobiDB-lite"/>
    </source>
</evidence>
<accession>A0A8H5CH53</accession>
<gene>
    <name evidence="2" type="ORF">D9611_001769</name>
</gene>
<keyword evidence="3" id="KW-1185">Reference proteome</keyword>
<dbReference type="OrthoDB" id="3069301at2759"/>
<feature type="compositionally biased region" description="Low complexity" evidence="1">
    <location>
        <begin position="316"/>
        <end position="329"/>
    </location>
</feature>
<organism evidence="2 3">
    <name type="scientific">Ephemerocybe angulata</name>
    <dbReference type="NCBI Taxonomy" id="980116"/>
    <lineage>
        <taxon>Eukaryota</taxon>
        <taxon>Fungi</taxon>
        <taxon>Dikarya</taxon>
        <taxon>Basidiomycota</taxon>
        <taxon>Agaricomycotina</taxon>
        <taxon>Agaricomycetes</taxon>
        <taxon>Agaricomycetidae</taxon>
        <taxon>Agaricales</taxon>
        <taxon>Agaricineae</taxon>
        <taxon>Psathyrellaceae</taxon>
        <taxon>Ephemerocybe</taxon>
    </lineage>
</organism>
<feature type="region of interest" description="Disordered" evidence="1">
    <location>
        <begin position="1"/>
        <end position="340"/>
    </location>
</feature>
<dbReference type="Proteomes" id="UP000541558">
    <property type="component" value="Unassembled WGS sequence"/>
</dbReference>
<reference evidence="2 3" key="1">
    <citation type="journal article" date="2020" name="ISME J.">
        <title>Uncovering the hidden diversity of litter-decomposition mechanisms in mushroom-forming fungi.</title>
        <authorList>
            <person name="Floudas D."/>
            <person name="Bentzer J."/>
            <person name="Ahren D."/>
            <person name="Johansson T."/>
            <person name="Persson P."/>
            <person name="Tunlid A."/>
        </authorList>
    </citation>
    <scope>NUCLEOTIDE SEQUENCE [LARGE SCALE GENOMIC DNA]</scope>
    <source>
        <strain evidence="2 3">CBS 175.51</strain>
    </source>
</reference>